<dbReference type="Pfam" id="PF04222">
    <property type="entry name" value="DUF416"/>
    <property type="match status" value="1"/>
</dbReference>
<dbReference type="InterPro" id="IPR023381">
    <property type="entry name" value="YP001051499.1-like_dom_sf"/>
</dbReference>
<dbReference type="EMBL" id="JAHEPS010000001">
    <property type="protein sequence ID" value="MBT1443385.1"/>
    <property type="molecule type" value="Genomic_DNA"/>
</dbReference>
<evidence type="ECO:0000313" key="1">
    <source>
        <dbReference type="EMBL" id="MBT1443385.1"/>
    </source>
</evidence>
<accession>A0ABS5UZ13</accession>
<reference evidence="1 2" key="1">
    <citation type="submission" date="2021-05" db="EMBL/GenBank/DDBJ databases">
        <title>Shewanella sp. JM162201.</title>
        <authorList>
            <person name="Xu S."/>
            <person name="Li A."/>
        </authorList>
    </citation>
    <scope>NUCLEOTIDE SEQUENCE [LARGE SCALE GENOMIC DNA]</scope>
    <source>
        <strain evidence="1 2">JM162201</strain>
    </source>
</reference>
<proteinExistence type="predicted"/>
<dbReference type="Proteomes" id="UP001195903">
    <property type="component" value="Unassembled WGS sequence"/>
</dbReference>
<evidence type="ECO:0000313" key="2">
    <source>
        <dbReference type="Proteomes" id="UP001195903"/>
    </source>
</evidence>
<dbReference type="Gene3D" id="1.20.1590.10">
    <property type="entry name" value="YP_001051499.1 domain like"/>
    <property type="match status" value="1"/>
</dbReference>
<gene>
    <name evidence="1" type="ORF">KJI95_02460</name>
</gene>
<dbReference type="RefSeq" id="WP_214505573.1">
    <property type="nucleotide sequence ID" value="NZ_JAHEPS010000001.1"/>
</dbReference>
<comment type="caution">
    <text evidence="1">The sequence shown here is derived from an EMBL/GenBank/DDBJ whole genome shotgun (WGS) entry which is preliminary data.</text>
</comment>
<organism evidence="1 2">
    <name type="scientific">Shewanella jiangmenensis</name>
    <dbReference type="NCBI Taxonomy" id="2837387"/>
    <lineage>
        <taxon>Bacteria</taxon>
        <taxon>Pseudomonadati</taxon>
        <taxon>Pseudomonadota</taxon>
        <taxon>Gammaproteobacteria</taxon>
        <taxon>Alteromonadales</taxon>
        <taxon>Shewanellaceae</taxon>
        <taxon>Shewanella</taxon>
    </lineage>
</organism>
<protein>
    <submittedName>
        <fullName evidence="1">DUF416 family protein</fullName>
    </submittedName>
</protein>
<sequence length="208" mass="23335">MSSKPGFFKRLKALSMPQKQLFAVALCQRMYPNYQLFSEVCEFGDPKVLDTVLNLLWQSLYDKKLKLNLELHMARLEEVTPEPEAFDAYGVYPAMDAVVALSTLLSAIESQIEEDITNISKLSSATVANYIEAISEAELNDEFDDEALDDFVYAHEAMVDERELQGDLLELIEDNPDMSADFIKALRKEIISSGVSNIGISVQEPSPE</sequence>
<name>A0ABS5UZ13_9GAMM</name>
<dbReference type="InterPro" id="IPR007338">
    <property type="entry name" value="DUF416"/>
</dbReference>
<keyword evidence="2" id="KW-1185">Reference proteome</keyword>